<evidence type="ECO:0000256" key="1">
    <source>
        <dbReference type="SAM" id="MobiDB-lite"/>
    </source>
</evidence>
<organism evidence="2 3">
    <name type="scientific">Portunus trituberculatus</name>
    <name type="common">Swimming crab</name>
    <name type="synonym">Neptunus trituberculatus</name>
    <dbReference type="NCBI Taxonomy" id="210409"/>
    <lineage>
        <taxon>Eukaryota</taxon>
        <taxon>Metazoa</taxon>
        <taxon>Ecdysozoa</taxon>
        <taxon>Arthropoda</taxon>
        <taxon>Crustacea</taxon>
        <taxon>Multicrustacea</taxon>
        <taxon>Malacostraca</taxon>
        <taxon>Eumalacostraca</taxon>
        <taxon>Eucarida</taxon>
        <taxon>Decapoda</taxon>
        <taxon>Pleocyemata</taxon>
        <taxon>Brachyura</taxon>
        <taxon>Eubrachyura</taxon>
        <taxon>Portunoidea</taxon>
        <taxon>Portunidae</taxon>
        <taxon>Portuninae</taxon>
        <taxon>Portunus</taxon>
    </lineage>
</organism>
<reference evidence="2 3" key="1">
    <citation type="submission" date="2019-05" db="EMBL/GenBank/DDBJ databases">
        <title>Another draft genome of Portunus trituberculatus and its Hox gene families provides insights of decapod evolution.</title>
        <authorList>
            <person name="Jeong J.-H."/>
            <person name="Song I."/>
            <person name="Kim S."/>
            <person name="Choi T."/>
            <person name="Kim D."/>
            <person name="Ryu S."/>
            <person name="Kim W."/>
        </authorList>
    </citation>
    <scope>NUCLEOTIDE SEQUENCE [LARGE SCALE GENOMIC DNA]</scope>
    <source>
        <tissue evidence="2">Muscle</tissue>
    </source>
</reference>
<evidence type="ECO:0000313" key="3">
    <source>
        <dbReference type="Proteomes" id="UP000324222"/>
    </source>
</evidence>
<name>A0A5B7D1Q6_PORTR</name>
<protein>
    <submittedName>
        <fullName evidence="2">Uncharacterized protein</fullName>
    </submittedName>
</protein>
<comment type="caution">
    <text evidence="2">The sequence shown here is derived from an EMBL/GenBank/DDBJ whole genome shotgun (WGS) entry which is preliminary data.</text>
</comment>
<sequence>MTYATHCNHYGYFYQNTIAKMSDFFSQKPVLAARKVQAAAIRGEEAEGWGGAEGDATLPLYLEEPFTQMAPSQKMVSYQIYPHNRCRFHGRRSQSDGLLSQMWASRRSDPGRAGRRGSQSRRKEGDVAASPDESRGLAGRFMVTAEFR</sequence>
<accession>A0A5B7D1Q6</accession>
<dbReference type="EMBL" id="VSRR010000404">
    <property type="protein sequence ID" value="MPC15141.1"/>
    <property type="molecule type" value="Genomic_DNA"/>
</dbReference>
<proteinExistence type="predicted"/>
<dbReference type="Proteomes" id="UP000324222">
    <property type="component" value="Unassembled WGS sequence"/>
</dbReference>
<keyword evidence="3" id="KW-1185">Reference proteome</keyword>
<gene>
    <name evidence="2" type="ORF">E2C01_007924</name>
</gene>
<evidence type="ECO:0000313" key="2">
    <source>
        <dbReference type="EMBL" id="MPC15141.1"/>
    </source>
</evidence>
<feature type="region of interest" description="Disordered" evidence="1">
    <location>
        <begin position="91"/>
        <end position="136"/>
    </location>
</feature>
<dbReference type="AlphaFoldDB" id="A0A5B7D1Q6"/>